<sequence length="104" mass="11766">MNKLQQQKEAFICEKEIREVDFGPFGITDKFKALGWEAALKCYDNEVKTMYDQQIQEWMATLECPLFKAPNKMKLIGTVNGKNTPNGNTCSITSLSRVLHTGSC</sequence>
<gene>
    <name evidence="1" type="ORF">HannXRQ_Chr15g0482481</name>
</gene>
<dbReference type="InParanoid" id="A0A251S9F7"/>
<reference evidence="2" key="1">
    <citation type="journal article" date="2017" name="Nature">
        <title>The sunflower genome provides insights into oil metabolism, flowering and Asterid evolution.</title>
        <authorList>
            <person name="Badouin H."/>
            <person name="Gouzy J."/>
            <person name="Grassa C.J."/>
            <person name="Murat F."/>
            <person name="Staton S.E."/>
            <person name="Cottret L."/>
            <person name="Lelandais-Briere C."/>
            <person name="Owens G.L."/>
            <person name="Carrere S."/>
            <person name="Mayjonade B."/>
            <person name="Legrand L."/>
            <person name="Gill N."/>
            <person name="Kane N.C."/>
            <person name="Bowers J.E."/>
            <person name="Hubner S."/>
            <person name="Bellec A."/>
            <person name="Berard A."/>
            <person name="Berges H."/>
            <person name="Blanchet N."/>
            <person name="Boniface M.C."/>
            <person name="Brunel D."/>
            <person name="Catrice O."/>
            <person name="Chaidir N."/>
            <person name="Claudel C."/>
            <person name="Donnadieu C."/>
            <person name="Faraut T."/>
            <person name="Fievet G."/>
            <person name="Helmstetter N."/>
            <person name="King M."/>
            <person name="Knapp S.J."/>
            <person name="Lai Z."/>
            <person name="Le Paslier M.C."/>
            <person name="Lippi Y."/>
            <person name="Lorenzon L."/>
            <person name="Mandel J.R."/>
            <person name="Marage G."/>
            <person name="Marchand G."/>
            <person name="Marquand E."/>
            <person name="Bret-Mestries E."/>
            <person name="Morien E."/>
            <person name="Nambeesan S."/>
            <person name="Nguyen T."/>
            <person name="Pegot-Espagnet P."/>
            <person name="Pouilly N."/>
            <person name="Raftis F."/>
            <person name="Sallet E."/>
            <person name="Schiex T."/>
            <person name="Thomas J."/>
            <person name="Vandecasteele C."/>
            <person name="Vares D."/>
            <person name="Vear F."/>
            <person name="Vautrin S."/>
            <person name="Crespi M."/>
            <person name="Mangin B."/>
            <person name="Burke J.M."/>
            <person name="Salse J."/>
            <person name="Munos S."/>
            <person name="Vincourt P."/>
            <person name="Rieseberg L.H."/>
            <person name="Langlade N.B."/>
        </authorList>
    </citation>
    <scope>NUCLEOTIDE SEQUENCE [LARGE SCALE GENOMIC DNA]</scope>
    <source>
        <strain evidence="2">cv. SF193</strain>
    </source>
</reference>
<accession>A0A251S9F7</accession>
<evidence type="ECO:0000313" key="1">
    <source>
        <dbReference type="EMBL" id="OTF95383.1"/>
    </source>
</evidence>
<proteinExistence type="predicted"/>
<name>A0A251S9F7_HELAN</name>
<keyword evidence="2" id="KW-1185">Reference proteome</keyword>
<dbReference type="AlphaFoldDB" id="A0A251S9F7"/>
<protein>
    <submittedName>
        <fullName evidence="1">Uncharacterized protein</fullName>
    </submittedName>
</protein>
<organism evidence="1 2">
    <name type="scientific">Helianthus annuus</name>
    <name type="common">Common sunflower</name>
    <dbReference type="NCBI Taxonomy" id="4232"/>
    <lineage>
        <taxon>Eukaryota</taxon>
        <taxon>Viridiplantae</taxon>
        <taxon>Streptophyta</taxon>
        <taxon>Embryophyta</taxon>
        <taxon>Tracheophyta</taxon>
        <taxon>Spermatophyta</taxon>
        <taxon>Magnoliopsida</taxon>
        <taxon>eudicotyledons</taxon>
        <taxon>Gunneridae</taxon>
        <taxon>Pentapetalae</taxon>
        <taxon>asterids</taxon>
        <taxon>campanulids</taxon>
        <taxon>Asterales</taxon>
        <taxon>Asteraceae</taxon>
        <taxon>Asteroideae</taxon>
        <taxon>Heliantheae alliance</taxon>
        <taxon>Heliantheae</taxon>
        <taxon>Helianthus</taxon>
    </lineage>
</organism>
<dbReference type="EMBL" id="CM007904">
    <property type="protein sequence ID" value="OTF95383.1"/>
    <property type="molecule type" value="Genomic_DNA"/>
</dbReference>
<dbReference type="Proteomes" id="UP000215914">
    <property type="component" value="Chromosome 15"/>
</dbReference>
<evidence type="ECO:0000313" key="2">
    <source>
        <dbReference type="Proteomes" id="UP000215914"/>
    </source>
</evidence>